<dbReference type="AlphaFoldDB" id="A0A7I9ZLV7"/>
<dbReference type="Pfam" id="PF10824">
    <property type="entry name" value="T7SS_ESX_EspC"/>
    <property type="match status" value="1"/>
</dbReference>
<accession>A0A7I9ZLV7</accession>
<evidence type="ECO:0008006" key="3">
    <source>
        <dbReference type="Google" id="ProtNLM"/>
    </source>
</evidence>
<sequence length="120" mass="11907">MDDDPNGNRSGFPGVLTSMVARLSADTEFIRAYGSASSGHAADLMAAAARLTALDAGAAALLGPVGARFQAALARAIDREAGTITDLGSAIAAADPAARSTAQVYEGADAAAGARLTGDW</sequence>
<dbReference type="Proteomes" id="UP000465304">
    <property type="component" value="Unassembled WGS sequence"/>
</dbReference>
<evidence type="ECO:0000313" key="2">
    <source>
        <dbReference type="Proteomes" id="UP000465304"/>
    </source>
</evidence>
<proteinExistence type="predicted"/>
<dbReference type="InterPro" id="IPR022536">
    <property type="entry name" value="EspC"/>
</dbReference>
<dbReference type="EMBL" id="BLLB01000002">
    <property type="protein sequence ID" value="GFH01823.1"/>
    <property type="molecule type" value="Genomic_DNA"/>
</dbReference>
<keyword evidence="2" id="KW-1185">Reference proteome</keyword>
<comment type="caution">
    <text evidence="1">The sequence shown here is derived from an EMBL/GenBank/DDBJ whole genome shotgun (WGS) entry which is preliminary data.</text>
</comment>
<gene>
    <name evidence="1" type="ORF">MHIP_23060</name>
</gene>
<reference evidence="1 2" key="1">
    <citation type="journal article" date="2019" name="Emerg. Microbes Infect.">
        <title>Comprehensive subspecies identification of 175 nontuberculous mycobacteria species based on 7547 genomic profiles.</title>
        <authorList>
            <person name="Matsumoto Y."/>
            <person name="Kinjo T."/>
            <person name="Motooka D."/>
            <person name="Nabeya D."/>
            <person name="Jung N."/>
            <person name="Uechi K."/>
            <person name="Horii T."/>
            <person name="Iida T."/>
            <person name="Fujita J."/>
            <person name="Nakamura S."/>
        </authorList>
    </citation>
    <scope>NUCLEOTIDE SEQUENCE [LARGE SCALE GENOMIC DNA]</scope>
    <source>
        <strain evidence="1 2">JCM 30996</strain>
    </source>
</reference>
<dbReference type="GO" id="GO:0009306">
    <property type="term" value="P:protein secretion"/>
    <property type="evidence" value="ECO:0007669"/>
    <property type="project" value="InterPro"/>
</dbReference>
<evidence type="ECO:0000313" key="1">
    <source>
        <dbReference type="EMBL" id="GFH01823.1"/>
    </source>
</evidence>
<protein>
    <recommendedName>
        <fullName evidence="3">ESX-1 secretion-associated protein</fullName>
    </recommendedName>
</protein>
<name>A0A7I9ZLV7_9MYCO</name>
<organism evidence="1 2">
    <name type="scientific">Mycolicibacterium hippocampi</name>
    <dbReference type="NCBI Taxonomy" id="659824"/>
    <lineage>
        <taxon>Bacteria</taxon>
        <taxon>Bacillati</taxon>
        <taxon>Actinomycetota</taxon>
        <taxon>Actinomycetes</taxon>
        <taxon>Mycobacteriales</taxon>
        <taxon>Mycobacteriaceae</taxon>
        <taxon>Mycolicibacterium</taxon>
    </lineage>
</organism>